<keyword evidence="5 13" id="KW-0347">Helicase</keyword>
<evidence type="ECO:0000256" key="11">
    <source>
        <dbReference type="ARBA" id="ARBA00034617"/>
    </source>
</evidence>
<comment type="catalytic activity">
    <reaction evidence="11 13">
        <text>Couples ATP hydrolysis with the unwinding of duplex DNA by translocating in the 3'-5' direction.</text>
        <dbReference type="EC" id="5.6.2.4"/>
    </reaction>
</comment>
<dbReference type="EC" id="5.6.2.4" evidence="13"/>
<evidence type="ECO:0000313" key="16">
    <source>
        <dbReference type="Proteomes" id="UP000193484"/>
    </source>
</evidence>
<dbReference type="Pfam" id="PF00271">
    <property type="entry name" value="Helicase_C"/>
    <property type="match status" value="1"/>
</dbReference>
<dbReference type="CDD" id="cd17992">
    <property type="entry name" value="DEXHc_RecG"/>
    <property type="match status" value="1"/>
</dbReference>
<keyword evidence="9 13" id="KW-0234">DNA repair</keyword>
<dbReference type="NCBIfam" id="TIGR00643">
    <property type="entry name" value="recG"/>
    <property type="match status" value="1"/>
</dbReference>
<dbReference type="InterPro" id="IPR004609">
    <property type="entry name" value="ATP-dep_DNA_helicase_RecG"/>
</dbReference>
<comment type="caution">
    <text evidence="15">The sequence shown here is derived from an EMBL/GenBank/DDBJ whole genome shotgun (WGS) entry which is preliminary data.</text>
</comment>
<evidence type="ECO:0000256" key="1">
    <source>
        <dbReference type="ARBA" id="ARBA00007504"/>
    </source>
</evidence>
<dbReference type="GO" id="GO:0043138">
    <property type="term" value="F:3'-5' DNA helicase activity"/>
    <property type="evidence" value="ECO:0007669"/>
    <property type="project" value="UniProtKB-EC"/>
</dbReference>
<comment type="similarity">
    <text evidence="1 13">Belongs to the helicase family. RecG subfamily.</text>
</comment>
<keyword evidence="10" id="KW-0413">Isomerase</keyword>
<dbReference type="Gene3D" id="2.40.50.140">
    <property type="entry name" value="Nucleic acid-binding proteins"/>
    <property type="match status" value="1"/>
</dbReference>
<evidence type="ECO:0000256" key="12">
    <source>
        <dbReference type="ARBA" id="ARBA00048988"/>
    </source>
</evidence>
<keyword evidence="3 13" id="KW-0227">DNA damage</keyword>
<dbReference type="NCBIfam" id="NF008167">
    <property type="entry name" value="PRK10917.2-1"/>
    <property type="match status" value="1"/>
</dbReference>
<dbReference type="InterPro" id="IPR047112">
    <property type="entry name" value="RecG/Mfd"/>
</dbReference>
<sequence length="753" mass="83049">MAGLDDRLDYVLGAKAAEPLEQHFGIRTVNDLLRHYPRKYIQGSTVLSEDDRPPQEGDHVTFVETITGVSARWTNRKPAKMYLVVNLGYREPKLTATFFNANYTKNLLAEGAKVMISGEIKKFRGDLQLTHPHFLILESPNGQEGKGSRAMVRLSAAAKDADGVTGLDAFRRDSLPIYSAAAKLQSWDIYLCVRQVLAVLDPVEDPLPDWVVRRFDLMSEDEALRAIHLAENAIERDRAIHRIRFDESVGLQWALARRRYGELSESGPAAPLKDSGVRADLLSRLPFQLTDGQLEVLDVISTELAATRPMSRMLQGEVGSGKTVVALLGMAQLVDAGYQCALLAPTEVLAEQHARSMRNMLGPLAMAGQLGGAEHATRVALLTGSMTAAQKREVREEISSGQAGIVIGTHALLQDAVEFAQLGMVVVDEQHRFGVEQRDTLRAKATGGISPHLLVMTATPIPRTIALTVYGDLAISTLRELPKGRQPITTKVIFSKVKRSWLDRAWERIREEVERGRQAYVVAPRIDEDDDARHPDDGDTDAPKDREGARQATAVLPLYERLGIRELRGLRLGLMHGKLSGEEKDAVMTAFRAGEVDVLVCTTVIEVGVDVPNATVMVVLDADWFGISQLHQLRGRIGRGEHASLCLLETKLPPTSRAGRRLEAVADTLDGFALADLDLAERREGDVLGRDQSGQGMGLRLLSLLEHREIIETARLLCDEIVADDPTLSNHPGMDRLAAHFVEHERIEYLDKS</sequence>
<reference evidence="15 16" key="1">
    <citation type="submission" date="2016-01" db="EMBL/GenBank/DDBJ databases">
        <title>The new phylogeny of the genus Mycobacterium.</title>
        <authorList>
            <person name="Tarcisio F."/>
            <person name="Conor M."/>
            <person name="Antonella G."/>
            <person name="Elisabetta G."/>
            <person name="Giulia F.S."/>
            <person name="Sara T."/>
            <person name="Anna F."/>
            <person name="Clotilde B."/>
            <person name="Roberto B."/>
            <person name="Veronica D.S."/>
            <person name="Fabio R."/>
            <person name="Monica P."/>
            <person name="Olivier J."/>
            <person name="Enrico T."/>
            <person name="Nicola S."/>
        </authorList>
    </citation>
    <scope>NUCLEOTIDE SEQUENCE [LARGE SCALE GENOMIC DNA]</scope>
    <source>
        <strain evidence="15 16">DSM 44179</strain>
    </source>
</reference>
<dbReference type="CDD" id="cd04488">
    <property type="entry name" value="RecG_wedge_OBF"/>
    <property type="match status" value="1"/>
</dbReference>
<dbReference type="InterPro" id="IPR012340">
    <property type="entry name" value="NA-bd_OB-fold"/>
</dbReference>
<dbReference type="GO" id="GO:0016887">
    <property type="term" value="F:ATP hydrolysis activity"/>
    <property type="evidence" value="ECO:0007669"/>
    <property type="project" value="RHEA"/>
</dbReference>
<feature type="compositionally biased region" description="Basic and acidic residues" evidence="14">
    <location>
        <begin position="531"/>
        <end position="549"/>
    </location>
</feature>
<dbReference type="SMART" id="SM00490">
    <property type="entry name" value="HELICc"/>
    <property type="match status" value="1"/>
</dbReference>
<evidence type="ECO:0000313" key="15">
    <source>
        <dbReference type="EMBL" id="ORV06793.1"/>
    </source>
</evidence>
<dbReference type="SUPFAM" id="SSF52540">
    <property type="entry name" value="P-loop containing nucleoside triphosphate hydrolases"/>
    <property type="match status" value="2"/>
</dbReference>
<dbReference type="Proteomes" id="UP000193484">
    <property type="component" value="Unassembled WGS sequence"/>
</dbReference>
<evidence type="ECO:0000256" key="7">
    <source>
        <dbReference type="ARBA" id="ARBA00023125"/>
    </source>
</evidence>
<dbReference type="SUPFAM" id="SSF50249">
    <property type="entry name" value="Nucleic acid-binding proteins"/>
    <property type="match status" value="1"/>
</dbReference>
<evidence type="ECO:0000256" key="14">
    <source>
        <dbReference type="SAM" id="MobiDB-lite"/>
    </source>
</evidence>
<organism evidence="15 16">
    <name type="scientific">Mycolicibacterium fallax</name>
    <name type="common">Mycobacterium fallax</name>
    <dbReference type="NCBI Taxonomy" id="1793"/>
    <lineage>
        <taxon>Bacteria</taxon>
        <taxon>Bacillati</taxon>
        <taxon>Actinomycetota</taxon>
        <taxon>Actinomycetes</taxon>
        <taxon>Mycobacteriales</taxon>
        <taxon>Mycobacteriaceae</taxon>
        <taxon>Mycolicibacterium</taxon>
    </lineage>
</organism>
<evidence type="ECO:0000256" key="6">
    <source>
        <dbReference type="ARBA" id="ARBA00022840"/>
    </source>
</evidence>
<keyword evidence="4 13" id="KW-0378">Hydrolase</keyword>
<dbReference type="STRING" id="1793.AWC04_04950"/>
<dbReference type="PANTHER" id="PTHR47964:SF1">
    <property type="entry name" value="ATP-DEPENDENT DNA HELICASE HOMOLOG RECG, CHLOROPLASTIC"/>
    <property type="match status" value="1"/>
</dbReference>
<keyword evidence="2 13" id="KW-0547">Nucleotide-binding</keyword>
<feature type="region of interest" description="Disordered" evidence="14">
    <location>
        <begin position="524"/>
        <end position="550"/>
    </location>
</feature>
<dbReference type="EMBL" id="LQOJ01000020">
    <property type="protein sequence ID" value="ORV06793.1"/>
    <property type="molecule type" value="Genomic_DNA"/>
</dbReference>
<dbReference type="InterPro" id="IPR011545">
    <property type="entry name" value="DEAD/DEAH_box_helicase_dom"/>
</dbReference>
<proteinExistence type="inferred from homology"/>
<keyword evidence="16" id="KW-1185">Reference proteome</keyword>
<dbReference type="InterPro" id="IPR001650">
    <property type="entry name" value="Helicase_C-like"/>
</dbReference>
<evidence type="ECO:0000256" key="13">
    <source>
        <dbReference type="RuleBase" id="RU363016"/>
    </source>
</evidence>
<evidence type="ECO:0000256" key="5">
    <source>
        <dbReference type="ARBA" id="ARBA00022806"/>
    </source>
</evidence>
<dbReference type="PANTHER" id="PTHR47964">
    <property type="entry name" value="ATP-DEPENDENT DNA HELICASE HOMOLOG RECG, CHLOROPLASTIC"/>
    <property type="match status" value="1"/>
</dbReference>
<protein>
    <recommendedName>
        <fullName evidence="13">ATP-dependent DNA helicase RecG</fullName>
        <ecNumber evidence="13">5.6.2.4</ecNumber>
    </recommendedName>
</protein>
<accession>A0A1X1RI72</accession>
<dbReference type="GO" id="GO:0003677">
    <property type="term" value="F:DNA binding"/>
    <property type="evidence" value="ECO:0007669"/>
    <property type="project" value="UniProtKB-KW"/>
</dbReference>
<evidence type="ECO:0000256" key="10">
    <source>
        <dbReference type="ARBA" id="ARBA00023235"/>
    </source>
</evidence>
<dbReference type="Pfam" id="PF00270">
    <property type="entry name" value="DEAD"/>
    <property type="match status" value="1"/>
</dbReference>
<dbReference type="OrthoDB" id="9804325at2"/>
<keyword evidence="6 13" id="KW-0067">ATP-binding</keyword>
<dbReference type="GO" id="GO:0006281">
    <property type="term" value="P:DNA repair"/>
    <property type="evidence" value="ECO:0007669"/>
    <property type="project" value="UniProtKB-UniRule"/>
</dbReference>
<dbReference type="GO" id="GO:0005524">
    <property type="term" value="F:ATP binding"/>
    <property type="evidence" value="ECO:0007669"/>
    <property type="project" value="UniProtKB-KW"/>
</dbReference>
<dbReference type="PROSITE" id="PS51192">
    <property type="entry name" value="HELICASE_ATP_BIND_1"/>
    <property type="match status" value="1"/>
</dbReference>
<gene>
    <name evidence="15" type="ORF">AWC04_04950</name>
</gene>
<comment type="function">
    <text evidence="13">Plays a critical role in recombination and DNA repair. Helps process Holliday junction intermediates to mature products by catalyzing branch migration. Has replication fork regression activity, unwinds stalled or blocked replication forks to make a HJ that can be resolved. Has a DNA unwinding activity characteristic of a DNA helicase with 3'-5' polarity.</text>
</comment>
<evidence type="ECO:0000256" key="2">
    <source>
        <dbReference type="ARBA" id="ARBA00022741"/>
    </source>
</evidence>
<comment type="catalytic activity">
    <reaction evidence="12 13">
        <text>ATP + H2O = ADP + phosphate + H(+)</text>
        <dbReference type="Rhea" id="RHEA:13065"/>
        <dbReference type="ChEBI" id="CHEBI:15377"/>
        <dbReference type="ChEBI" id="CHEBI:15378"/>
        <dbReference type="ChEBI" id="CHEBI:30616"/>
        <dbReference type="ChEBI" id="CHEBI:43474"/>
        <dbReference type="ChEBI" id="CHEBI:456216"/>
        <dbReference type="EC" id="5.6.2.4"/>
    </reaction>
</comment>
<name>A0A1X1RI72_MYCFA</name>
<evidence type="ECO:0000256" key="3">
    <source>
        <dbReference type="ARBA" id="ARBA00022763"/>
    </source>
</evidence>
<dbReference type="PROSITE" id="PS51194">
    <property type="entry name" value="HELICASE_CTER"/>
    <property type="match status" value="1"/>
</dbReference>
<dbReference type="GO" id="GO:0006310">
    <property type="term" value="P:DNA recombination"/>
    <property type="evidence" value="ECO:0007669"/>
    <property type="project" value="UniProtKB-UniRule"/>
</dbReference>
<keyword evidence="8 13" id="KW-0233">DNA recombination</keyword>
<evidence type="ECO:0000256" key="4">
    <source>
        <dbReference type="ARBA" id="ARBA00022801"/>
    </source>
</evidence>
<dbReference type="SMART" id="SM00487">
    <property type="entry name" value="DEXDc"/>
    <property type="match status" value="1"/>
</dbReference>
<dbReference type="RefSeq" id="WP_085093669.1">
    <property type="nucleotide sequence ID" value="NZ_AP022603.1"/>
</dbReference>
<evidence type="ECO:0000256" key="8">
    <source>
        <dbReference type="ARBA" id="ARBA00023172"/>
    </source>
</evidence>
<keyword evidence="7" id="KW-0238">DNA-binding</keyword>
<dbReference type="InterPro" id="IPR014001">
    <property type="entry name" value="Helicase_ATP-bd"/>
</dbReference>
<evidence type="ECO:0000256" key="9">
    <source>
        <dbReference type="ARBA" id="ARBA00023204"/>
    </source>
</evidence>
<dbReference type="AlphaFoldDB" id="A0A1X1RI72"/>
<dbReference type="InterPro" id="IPR027417">
    <property type="entry name" value="P-loop_NTPase"/>
</dbReference>
<dbReference type="Gene3D" id="3.40.50.300">
    <property type="entry name" value="P-loop containing nucleotide triphosphate hydrolases"/>
    <property type="match status" value="2"/>
</dbReference>